<keyword evidence="3" id="KW-1185">Reference proteome</keyword>
<keyword evidence="1" id="KW-0175">Coiled coil</keyword>
<gene>
    <name evidence="2" type="ORF">PIB30_077944</name>
</gene>
<name>A0ABU6XNN5_9FABA</name>
<evidence type="ECO:0000256" key="1">
    <source>
        <dbReference type="SAM" id="Coils"/>
    </source>
</evidence>
<dbReference type="EMBL" id="JASCZI010212511">
    <property type="protein sequence ID" value="MED6199654.1"/>
    <property type="molecule type" value="Genomic_DNA"/>
</dbReference>
<reference evidence="2 3" key="1">
    <citation type="journal article" date="2023" name="Plants (Basel)">
        <title>Bridging the Gap: Combining Genomics and Transcriptomics Approaches to Understand Stylosanthes scabra, an Orphan Legume from the Brazilian Caatinga.</title>
        <authorList>
            <person name="Ferreira-Neto J.R.C."/>
            <person name="da Silva M.D."/>
            <person name="Binneck E."/>
            <person name="de Melo N.F."/>
            <person name="da Silva R.H."/>
            <person name="de Melo A.L.T.M."/>
            <person name="Pandolfi V."/>
            <person name="Bustamante F.O."/>
            <person name="Brasileiro-Vidal A.C."/>
            <person name="Benko-Iseppon A.M."/>
        </authorList>
    </citation>
    <scope>NUCLEOTIDE SEQUENCE [LARGE SCALE GENOMIC DNA]</scope>
    <source>
        <tissue evidence="2">Leaves</tissue>
    </source>
</reference>
<dbReference type="Proteomes" id="UP001341840">
    <property type="component" value="Unassembled WGS sequence"/>
</dbReference>
<proteinExistence type="predicted"/>
<comment type="caution">
    <text evidence="2">The sequence shown here is derived from an EMBL/GenBank/DDBJ whole genome shotgun (WGS) entry which is preliminary data.</text>
</comment>
<sequence>MEKLEQSMVLQQKDMTEMKRQLKEWTRKASARDAYCCWAHQQANPNLTELPIHQIPEPMHLNTEKGRHLFHGGLKSHLVAGSSSQAALHKLHHPTLLMSLWLTPKIRHKRYGLSLLRSKVKHVVSESRPAHVCTELKHGARDGEAGRIECALTSLRWLGDA</sequence>
<evidence type="ECO:0000313" key="2">
    <source>
        <dbReference type="EMBL" id="MED6199654.1"/>
    </source>
</evidence>
<feature type="coiled-coil region" evidence="1">
    <location>
        <begin position="1"/>
        <end position="28"/>
    </location>
</feature>
<accession>A0ABU6XNN5</accession>
<organism evidence="2 3">
    <name type="scientific">Stylosanthes scabra</name>
    <dbReference type="NCBI Taxonomy" id="79078"/>
    <lineage>
        <taxon>Eukaryota</taxon>
        <taxon>Viridiplantae</taxon>
        <taxon>Streptophyta</taxon>
        <taxon>Embryophyta</taxon>
        <taxon>Tracheophyta</taxon>
        <taxon>Spermatophyta</taxon>
        <taxon>Magnoliopsida</taxon>
        <taxon>eudicotyledons</taxon>
        <taxon>Gunneridae</taxon>
        <taxon>Pentapetalae</taxon>
        <taxon>rosids</taxon>
        <taxon>fabids</taxon>
        <taxon>Fabales</taxon>
        <taxon>Fabaceae</taxon>
        <taxon>Papilionoideae</taxon>
        <taxon>50 kb inversion clade</taxon>
        <taxon>dalbergioids sensu lato</taxon>
        <taxon>Dalbergieae</taxon>
        <taxon>Pterocarpus clade</taxon>
        <taxon>Stylosanthes</taxon>
    </lineage>
</organism>
<evidence type="ECO:0000313" key="3">
    <source>
        <dbReference type="Proteomes" id="UP001341840"/>
    </source>
</evidence>
<protein>
    <submittedName>
        <fullName evidence="2">Uncharacterized protein</fullName>
    </submittedName>
</protein>